<dbReference type="CDD" id="cd18186">
    <property type="entry name" value="BTB_POZ_ZBTB_KLHL-like"/>
    <property type="match status" value="1"/>
</dbReference>
<evidence type="ECO:0000313" key="3">
    <source>
        <dbReference type="Proteomes" id="UP000235371"/>
    </source>
</evidence>
<organism evidence="2 3">
    <name type="scientific">Hyaloscypha bicolor E</name>
    <dbReference type="NCBI Taxonomy" id="1095630"/>
    <lineage>
        <taxon>Eukaryota</taxon>
        <taxon>Fungi</taxon>
        <taxon>Dikarya</taxon>
        <taxon>Ascomycota</taxon>
        <taxon>Pezizomycotina</taxon>
        <taxon>Leotiomycetes</taxon>
        <taxon>Helotiales</taxon>
        <taxon>Hyaloscyphaceae</taxon>
        <taxon>Hyaloscypha</taxon>
        <taxon>Hyaloscypha bicolor</taxon>
    </lineage>
</organism>
<dbReference type="RefSeq" id="XP_024733175.1">
    <property type="nucleotide sequence ID" value="XM_024883508.1"/>
</dbReference>
<dbReference type="InterPro" id="IPR011333">
    <property type="entry name" value="SKP1/BTB/POZ_sf"/>
</dbReference>
<dbReference type="InParanoid" id="A0A2J6SZR1"/>
<evidence type="ECO:0000259" key="1">
    <source>
        <dbReference type="PROSITE" id="PS50097"/>
    </source>
</evidence>
<evidence type="ECO:0000313" key="2">
    <source>
        <dbReference type="EMBL" id="PMD56271.1"/>
    </source>
</evidence>
<dbReference type="PROSITE" id="PS50097">
    <property type="entry name" value="BTB"/>
    <property type="match status" value="1"/>
</dbReference>
<keyword evidence="3" id="KW-1185">Reference proteome</keyword>
<dbReference type="OrthoDB" id="194443at2759"/>
<dbReference type="Gene3D" id="3.30.710.10">
    <property type="entry name" value="Potassium Channel Kv1.1, Chain A"/>
    <property type="match status" value="1"/>
</dbReference>
<dbReference type="EMBL" id="KZ613848">
    <property type="protein sequence ID" value="PMD56271.1"/>
    <property type="molecule type" value="Genomic_DNA"/>
</dbReference>
<proteinExistence type="predicted"/>
<feature type="domain" description="BTB" evidence="1">
    <location>
        <begin position="41"/>
        <end position="102"/>
    </location>
</feature>
<accession>A0A2J6SZR1</accession>
<dbReference type="PANTHER" id="PTHR47843">
    <property type="entry name" value="BTB DOMAIN-CONTAINING PROTEIN-RELATED"/>
    <property type="match status" value="1"/>
</dbReference>
<dbReference type="Proteomes" id="UP000235371">
    <property type="component" value="Unassembled WGS sequence"/>
</dbReference>
<sequence length="264" mass="29656">MNPPSPPSSFFSLSSNSTAAPSQAEAAKPTTPLHVLMKSAVMVKISVGPQQESWLIHEDVICERVQFFKKAFMGGFMEAGKKEIFLEDDDPQVFGHFLDWLYGKSLYCQLDHSNPSVVTFNHIEQWLRLYIFADKISLAELAKEALERYQFCSDGTLPCTKEVQLIYENTPGHCALRAHAVEALVVEFFCQGPDDVDFLADAIACHIDFTRDVTKAIKDHTRLSVKECELSSCSAHNKAPRVILRVDGGQNIRRAGKGRLWSYR</sequence>
<protein>
    <recommendedName>
        <fullName evidence="1">BTB domain-containing protein</fullName>
    </recommendedName>
</protein>
<dbReference type="GeneID" id="36591585"/>
<dbReference type="PANTHER" id="PTHR47843:SF7">
    <property type="entry name" value="BTB DOMAIN-CONTAINING PROTEIN"/>
    <property type="match status" value="1"/>
</dbReference>
<dbReference type="STRING" id="1095630.A0A2J6SZR1"/>
<dbReference type="InterPro" id="IPR000210">
    <property type="entry name" value="BTB/POZ_dom"/>
</dbReference>
<gene>
    <name evidence="2" type="ORF">K444DRAFT_632697</name>
</gene>
<dbReference type="SUPFAM" id="SSF54695">
    <property type="entry name" value="POZ domain"/>
    <property type="match status" value="1"/>
</dbReference>
<dbReference type="AlphaFoldDB" id="A0A2J6SZR1"/>
<name>A0A2J6SZR1_9HELO</name>
<reference evidence="2 3" key="1">
    <citation type="submission" date="2016-04" db="EMBL/GenBank/DDBJ databases">
        <title>A degradative enzymes factory behind the ericoid mycorrhizal symbiosis.</title>
        <authorList>
            <consortium name="DOE Joint Genome Institute"/>
            <person name="Martino E."/>
            <person name="Morin E."/>
            <person name="Grelet G."/>
            <person name="Kuo A."/>
            <person name="Kohler A."/>
            <person name="Daghino S."/>
            <person name="Barry K."/>
            <person name="Choi C."/>
            <person name="Cichocki N."/>
            <person name="Clum A."/>
            <person name="Copeland A."/>
            <person name="Hainaut M."/>
            <person name="Haridas S."/>
            <person name="Labutti K."/>
            <person name="Lindquist E."/>
            <person name="Lipzen A."/>
            <person name="Khouja H.-R."/>
            <person name="Murat C."/>
            <person name="Ohm R."/>
            <person name="Olson A."/>
            <person name="Spatafora J."/>
            <person name="Veneault-Fourrey C."/>
            <person name="Henrissat B."/>
            <person name="Grigoriev I."/>
            <person name="Martin F."/>
            <person name="Perotto S."/>
        </authorList>
    </citation>
    <scope>NUCLEOTIDE SEQUENCE [LARGE SCALE GENOMIC DNA]</scope>
    <source>
        <strain evidence="2 3">E</strain>
    </source>
</reference>